<keyword evidence="1" id="KW-0732">Signal</keyword>
<evidence type="ECO:0000313" key="2">
    <source>
        <dbReference type="EMBL" id="UXI68540.1"/>
    </source>
</evidence>
<reference evidence="2" key="1">
    <citation type="submission" date="2022-09" db="EMBL/GenBank/DDBJ databases">
        <title>Tahibacter sp. nov., isolated from a fresh water.</title>
        <authorList>
            <person name="Baek J.H."/>
            <person name="Lee J.K."/>
            <person name="Kim J.M."/>
            <person name="Jeon C.O."/>
        </authorList>
    </citation>
    <scope>NUCLEOTIDE SEQUENCE</scope>
    <source>
        <strain evidence="2">W38</strain>
    </source>
</reference>
<evidence type="ECO:0008006" key="4">
    <source>
        <dbReference type="Google" id="ProtNLM"/>
    </source>
</evidence>
<dbReference type="RefSeq" id="WP_261695499.1">
    <property type="nucleotide sequence ID" value="NZ_CP104694.1"/>
</dbReference>
<feature type="signal peptide" evidence="1">
    <location>
        <begin position="1"/>
        <end position="19"/>
    </location>
</feature>
<accession>A0ABY6BHI3</accession>
<evidence type="ECO:0000256" key="1">
    <source>
        <dbReference type="SAM" id="SignalP"/>
    </source>
</evidence>
<dbReference type="Proteomes" id="UP001064632">
    <property type="component" value="Chromosome"/>
</dbReference>
<protein>
    <recommendedName>
        <fullName evidence="4">TonB-like protein</fullName>
    </recommendedName>
</protein>
<evidence type="ECO:0000313" key="3">
    <source>
        <dbReference type="Proteomes" id="UP001064632"/>
    </source>
</evidence>
<name>A0ABY6BHI3_9GAMM</name>
<gene>
    <name evidence="2" type="ORF">N4264_02475</name>
</gene>
<organism evidence="2 3">
    <name type="scientific">Tahibacter amnicola</name>
    <dbReference type="NCBI Taxonomy" id="2976241"/>
    <lineage>
        <taxon>Bacteria</taxon>
        <taxon>Pseudomonadati</taxon>
        <taxon>Pseudomonadota</taxon>
        <taxon>Gammaproteobacteria</taxon>
        <taxon>Lysobacterales</taxon>
        <taxon>Rhodanobacteraceae</taxon>
        <taxon>Tahibacter</taxon>
    </lineage>
</organism>
<feature type="chain" id="PRO_5045897225" description="TonB-like protein" evidence="1">
    <location>
        <begin position="20"/>
        <end position="129"/>
    </location>
</feature>
<sequence length="129" mass="14449">MVRTGILLSSLLAVSTALADESYEDRWVRIANEHLALVKVEPGKSYEYDLIKVHNTFWKDVTDKCSGSAKRGKVEAFSAVAVIGDDGVIAEFLTVPRSPHLACFEQEMVGKRYPKPPSYPFYELLEVKL</sequence>
<proteinExistence type="predicted"/>
<keyword evidence="3" id="KW-1185">Reference proteome</keyword>
<dbReference type="EMBL" id="CP104694">
    <property type="protein sequence ID" value="UXI68540.1"/>
    <property type="molecule type" value="Genomic_DNA"/>
</dbReference>